<organism evidence="4 5">
    <name type="scientific">Kosakonia sacchari</name>
    <dbReference type="NCBI Taxonomy" id="1158459"/>
    <lineage>
        <taxon>Bacteria</taxon>
        <taxon>Pseudomonadati</taxon>
        <taxon>Pseudomonadota</taxon>
        <taxon>Gammaproteobacteria</taxon>
        <taxon>Enterobacterales</taxon>
        <taxon>Enterobacteriaceae</taxon>
        <taxon>Kosakonia</taxon>
    </lineage>
</organism>
<dbReference type="Proteomes" id="UP000183569">
    <property type="component" value="Unassembled WGS sequence"/>
</dbReference>
<gene>
    <name evidence="4" type="ORF">SAMN02927897_00782</name>
</gene>
<comment type="cofactor">
    <cofactor evidence="1">
        <name>Mg(2+)</name>
        <dbReference type="ChEBI" id="CHEBI:18420"/>
    </cofactor>
</comment>
<dbReference type="PROSITE" id="PS00893">
    <property type="entry name" value="NUDIX_BOX"/>
    <property type="match status" value="1"/>
</dbReference>
<name>A0A1G4XG50_9ENTR</name>
<evidence type="ECO:0000259" key="3">
    <source>
        <dbReference type="PROSITE" id="PS51462"/>
    </source>
</evidence>
<dbReference type="InterPro" id="IPR000086">
    <property type="entry name" value="NUDIX_hydrolase_dom"/>
</dbReference>
<dbReference type="GeneID" id="23843135"/>
<protein>
    <submittedName>
        <fullName evidence="4">ADP-ribose pyrophosphatase YjhB, NUDIX family</fullName>
    </submittedName>
</protein>
<evidence type="ECO:0000256" key="1">
    <source>
        <dbReference type="ARBA" id="ARBA00001946"/>
    </source>
</evidence>
<sequence>MKRERYNLSIAVFVLLRKEKQICMLKRTGTGWMDGCYSLPAGGLEQYETLGAAAAREANEETGVIIAPDDLQLAHTLHVWTENRSWMGHFFSCTRWQGEPFIAEPEKHGDLCWHAINDLPENTIGYVKQAIEQIAAGQSYSEYGW</sequence>
<dbReference type="CDD" id="cd04683">
    <property type="entry name" value="NUDIX_Hydrolase"/>
    <property type="match status" value="1"/>
</dbReference>
<feature type="domain" description="Nudix hydrolase" evidence="3">
    <location>
        <begin position="5"/>
        <end position="136"/>
    </location>
</feature>
<keyword evidence="2" id="KW-0378">Hydrolase</keyword>
<proteinExistence type="predicted"/>
<accession>A0A1G4XG50</accession>
<dbReference type="PROSITE" id="PS51462">
    <property type="entry name" value="NUDIX"/>
    <property type="match status" value="1"/>
</dbReference>
<dbReference type="GO" id="GO:0016787">
    <property type="term" value="F:hydrolase activity"/>
    <property type="evidence" value="ECO:0007669"/>
    <property type="project" value="UniProtKB-KW"/>
</dbReference>
<dbReference type="Gene3D" id="3.90.79.10">
    <property type="entry name" value="Nucleoside Triphosphate Pyrophosphohydrolase"/>
    <property type="match status" value="1"/>
</dbReference>
<dbReference type="InterPro" id="IPR020084">
    <property type="entry name" value="NUDIX_hydrolase_CS"/>
</dbReference>
<evidence type="ECO:0000256" key="2">
    <source>
        <dbReference type="ARBA" id="ARBA00022801"/>
    </source>
</evidence>
<dbReference type="SUPFAM" id="SSF55811">
    <property type="entry name" value="Nudix"/>
    <property type="match status" value="1"/>
</dbReference>
<dbReference type="PANTHER" id="PTHR43046:SF16">
    <property type="entry name" value="ADP-RIBOSE PYROPHOSPHATASE YJHB-RELATED"/>
    <property type="match status" value="1"/>
</dbReference>
<dbReference type="AlphaFoldDB" id="A0A1G4XG50"/>
<dbReference type="InterPro" id="IPR015797">
    <property type="entry name" value="NUDIX_hydrolase-like_dom_sf"/>
</dbReference>
<dbReference type="PANTHER" id="PTHR43046">
    <property type="entry name" value="GDP-MANNOSE MANNOSYL HYDROLASE"/>
    <property type="match status" value="1"/>
</dbReference>
<dbReference type="EMBL" id="FMUI01000002">
    <property type="protein sequence ID" value="SCX40189.1"/>
    <property type="molecule type" value="Genomic_DNA"/>
</dbReference>
<reference evidence="4 5" key="1">
    <citation type="submission" date="2016-10" db="EMBL/GenBank/DDBJ databases">
        <authorList>
            <person name="Varghese N."/>
            <person name="Submissions S."/>
        </authorList>
    </citation>
    <scope>NUCLEOTIDE SEQUENCE [LARGE SCALE GENOMIC DNA]</scope>
    <source>
        <strain evidence="4 5">CGMCC 1.12102</strain>
    </source>
</reference>
<evidence type="ECO:0000313" key="4">
    <source>
        <dbReference type="EMBL" id="SCX40189.1"/>
    </source>
</evidence>
<dbReference type="Pfam" id="PF00293">
    <property type="entry name" value="NUDIX"/>
    <property type="match status" value="1"/>
</dbReference>
<comment type="caution">
    <text evidence="4">The sequence shown here is derived from an EMBL/GenBank/DDBJ whole genome shotgun (WGS) entry which is preliminary data.</text>
</comment>
<evidence type="ECO:0000313" key="5">
    <source>
        <dbReference type="Proteomes" id="UP000183569"/>
    </source>
</evidence>
<dbReference type="RefSeq" id="WP_017456062.1">
    <property type="nucleotide sequence ID" value="NZ_FMUI01000002.1"/>
</dbReference>